<keyword evidence="2" id="KW-1185">Reference proteome</keyword>
<dbReference type="Proteomes" id="UP000307440">
    <property type="component" value="Unassembled WGS sequence"/>
</dbReference>
<evidence type="ECO:0008006" key="3">
    <source>
        <dbReference type="Google" id="ProtNLM"/>
    </source>
</evidence>
<protein>
    <recommendedName>
        <fullName evidence="3">F-box domain-containing protein</fullName>
    </recommendedName>
</protein>
<dbReference type="AlphaFoldDB" id="A0A5C3KF39"/>
<evidence type="ECO:0000313" key="2">
    <source>
        <dbReference type="Proteomes" id="UP000307440"/>
    </source>
</evidence>
<organism evidence="1 2">
    <name type="scientific">Coprinopsis marcescibilis</name>
    <name type="common">Agaric fungus</name>
    <name type="synonym">Psathyrella marcescibilis</name>
    <dbReference type="NCBI Taxonomy" id="230819"/>
    <lineage>
        <taxon>Eukaryota</taxon>
        <taxon>Fungi</taxon>
        <taxon>Dikarya</taxon>
        <taxon>Basidiomycota</taxon>
        <taxon>Agaricomycotina</taxon>
        <taxon>Agaricomycetes</taxon>
        <taxon>Agaricomycetidae</taxon>
        <taxon>Agaricales</taxon>
        <taxon>Agaricineae</taxon>
        <taxon>Psathyrellaceae</taxon>
        <taxon>Coprinopsis</taxon>
    </lineage>
</organism>
<proteinExistence type="predicted"/>
<reference evidence="1 2" key="1">
    <citation type="journal article" date="2019" name="Nat. Ecol. Evol.">
        <title>Megaphylogeny resolves global patterns of mushroom evolution.</title>
        <authorList>
            <person name="Varga T."/>
            <person name="Krizsan K."/>
            <person name="Foldi C."/>
            <person name="Dima B."/>
            <person name="Sanchez-Garcia M."/>
            <person name="Sanchez-Ramirez S."/>
            <person name="Szollosi G.J."/>
            <person name="Szarkandi J.G."/>
            <person name="Papp V."/>
            <person name="Albert L."/>
            <person name="Andreopoulos W."/>
            <person name="Angelini C."/>
            <person name="Antonin V."/>
            <person name="Barry K.W."/>
            <person name="Bougher N.L."/>
            <person name="Buchanan P."/>
            <person name="Buyck B."/>
            <person name="Bense V."/>
            <person name="Catcheside P."/>
            <person name="Chovatia M."/>
            <person name="Cooper J."/>
            <person name="Damon W."/>
            <person name="Desjardin D."/>
            <person name="Finy P."/>
            <person name="Geml J."/>
            <person name="Haridas S."/>
            <person name="Hughes K."/>
            <person name="Justo A."/>
            <person name="Karasinski D."/>
            <person name="Kautmanova I."/>
            <person name="Kiss B."/>
            <person name="Kocsube S."/>
            <person name="Kotiranta H."/>
            <person name="LaButti K.M."/>
            <person name="Lechner B.E."/>
            <person name="Liimatainen K."/>
            <person name="Lipzen A."/>
            <person name="Lukacs Z."/>
            <person name="Mihaltcheva S."/>
            <person name="Morgado L.N."/>
            <person name="Niskanen T."/>
            <person name="Noordeloos M.E."/>
            <person name="Ohm R.A."/>
            <person name="Ortiz-Santana B."/>
            <person name="Ovrebo C."/>
            <person name="Racz N."/>
            <person name="Riley R."/>
            <person name="Savchenko A."/>
            <person name="Shiryaev A."/>
            <person name="Soop K."/>
            <person name="Spirin V."/>
            <person name="Szebenyi C."/>
            <person name="Tomsovsky M."/>
            <person name="Tulloss R.E."/>
            <person name="Uehling J."/>
            <person name="Grigoriev I.V."/>
            <person name="Vagvolgyi C."/>
            <person name="Papp T."/>
            <person name="Martin F.M."/>
            <person name="Miettinen O."/>
            <person name="Hibbett D.S."/>
            <person name="Nagy L.G."/>
        </authorList>
    </citation>
    <scope>NUCLEOTIDE SEQUENCE [LARGE SCALE GENOMIC DNA]</scope>
    <source>
        <strain evidence="1 2">CBS 121175</strain>
    </source>
</reference>
<dbReference type="EMBL" id="ML210386">
    <property type="protein sequence ID" value="TFK18651.1"/>
    <property type="molecule type" value="Genomic_DNA"/>
</dbReference>
<gene>
    <name evidence="1" type="ORF">FA15DRAFT_760515</name>
</gene>
<evidence type="ECO:0000313" key="1">
    <source>
        <dbReference type="EMBL" id="TFK18651.1"/>
    </source>
</evidence>
<name>A0A5C3KF39_COPMA</name>
<dbReference type="OrthoDB" id="3130416at2759"/>
<accession>A0A5C3KF39</accession>
<sequence>MFLPDDVWIDIIGLLNDYNTLKQICTTNRLFSHHCQRHLFKDVVLAVALGKPELWTRMIQLQKALAHNPRLSGFVKSLCFRISQESCNALYWEDEAESRNINQEFQDAICPLLSQLESLDTLFIDNAATADFLTIPLHSERFFRSITSHLSVLRLRSVAFDIPLSFLCGLPRFEELWVVMASVRIVRDRPANLRPVRPKILAFVHRNLRVIQNQVDIQPHLEDVLGPPTDDTLALDKLQHFAFSDNSNLNHQRAQDVLKASSNTLRKISYHIPSYSAGGFHTERIDSPLIGQSNRQVFASLLSLREFDFYVWGLDCADDLLQIRYKLPNEAHHSVTGWIVNSCKVLDACPNLTTLRINITYLYNHHIFLQLISEWSTLNSHLKGGLLPSLKRLTFYLDLSEEWTKTDPNWKDLLKFDDFVNDVFAGALERGIEVVVGYGFDKQYSMSL</sequence>